<dbReference type="Gene3D" id="2.60.40.1080">
    <property type="match status" value="1"/>
</dbReference>
<dbReference type="SUPFAM" id="SSF49373">
    <property type="entry name" value="Invasin/intimin cell-adhesion fragments"/>
    <property type="match status" value="1"/>
</dbReference>
<keyword evidence="1" id="KW-0732">Signal</keyword>
<feature type="signal peptide" evidence="1">
    <location>
        <begin position="1"/>
        <end position="18"/>
    </location>
</feature>
<dbReference type="EMBL" id="LVWA01000002">
    <property type="protein sequence ID" value="OKL42054.1"/>
    <property type="molecule type" value="Genomic_DNA"/>
</dbReference>
<dbReference type="PROSITE" id="PS51257">
    <property type="entry name" value="PROKAR_LIPOPROTEIN"/>
    <property type="match status" value="1"/>
</dbReference>
<dbReference type="GO" id="GO:0016788">
    <property type="term" value="F:hydrolase activity, acting on ester bonds"/>
    <property type="evidence" value="ECO:0007669"/>
    <property type="project" value="UniProtKB-ARBA"/>
</dbReference>
<dbReference type="InterPro" id="IPR008964">
    <property type="entry name" value="Invasin/intimin_cell_adhesion"/>
</dbReference>
<keyword evidence="4" id="KW-1185">Reference proteome</keyword>
<evidence type="ECO:0000313" key="3">
    <source>
        <dbReference type="EMBL" id="OKL42054.1"/>
    </source>
</evidence>
<sequence>MKVLLYVLLSLFTLTSVSCDKDDDVQGIEQSVVLDTDKATLQVGDELVVKPTFTPKVSPQRTYSWATNNPDVAGISMNDDYSAVVTAKRSGVATMTFSSSDRKVSASFEVTVTGPEDDGVIKVLAIGNSFSEDAIESYLYELAAAENVPIVIGNLYIGGASLDLHWSNAQGNAPAYDYRKIENGEKTSTPQTTIEYAITDENWDYVSFQQVSGNSGKYETFTTPLPALVKYVKEHATNPEARYILHQTWAYDESSTHSDFPNYGNDQKVMYESIVEAVRKAKIAFDMDYVIPAGTAIQNGRNTLIGDNFTRDGYHLDFGIGRYTAASTWFEALTGINVVGNSYKPAGLTELDAEIAQHAAHAAVVNPDKVTILSDYQAGEAAPLTAPVYVNLGHKIVPKWNTLGDHHEGASIGNLKDENDAYTNISLVVTQRFNAMNEAGESVTNTDFNMPAEVSTQSYYGNTRGVWQNLEIRQSQITLSGLDKNTTYNLCFYGSRSGVGDNRETKFIVGGENAKTVYLQTSNNKDQTVCADGIQPDFNGNITVTVTAGENNNNGSGFYYFGAMRLAPGQ</sequence>
<organism evidence="3 4">
    <name type="scientific">Pontibacter flavimaris</name>
    <dbReference type="NCBI Taxonomy" id="1797110"/>
    <lineage>
        <taxon>Bacteria</taxon>
        <taxon>Pseudomonadati</taxon>
        <taxon>Bacteroidota</taxon>
        <taxon>Cytophagia</taxon>
        <taxon>Cytophagales</taxon>
        <taxon>Hymenobacteraceae</taxon>
        <taxon>Pontibacter</taxon>
    </lineage>
</organism>
<protein>
    <recommendedName>
        <fullName evidence="2">DUF4886 domain-containing protein</fullName>
    </recommendedName>
</protein>
<reference evidence="3 4" key="1">
    <citation type="submission" date="2016-03" db="EMBL/GenBank/DDBJ databases">
        <title>Genome sequence of Pontibacter sp. nov., of the family cytophagaceae, isolated from marine sediment of the Yellow Sea, China.</title>
        <authorList>
            <person name="Zhang G."/>
            <person name="Zhang R."/>
        </authorList>
    </citation>
    <scope>NUCLEOTIDE SEQUENCE [LARGE SCALE GENOMIC DNA]</scope>
    <source>
        <strain evidence="3 4">S10-8</strain>
    </source>
</reference>
<accession>A0A1Q5PIK7</accession>
<proteinExistence type="predicted"/>
<feature type="domain" description="DUF4886" evidence="2">
    <location>
        <begin position="122"/>
        <end position="363"/>
    </location>
</feature>
<dbReference type="Gene3D" id="3.40.50.1110">
    <property type="entry name" value="SGNH hydrolase"/>
    <property type="match status" value="1"/>
</dbReference>
<dbReference type="Proteomes" id="UP000186551">
    <property type="component" value="Unassembled WGS sequence"/>
</dbReference>
<dbReference type="AlphaFoldDB" id="A0A1Q5PIK7"/>
<evidence type="ECO:0000313" key="4">
    <source>
        <dbReference type="Proteomes" id="UP000186551"/>
    </source>
</evidence>
<dbReference type="InterPro" id="IPR036514">
    <property type="entry name" value="SGNH_hydro_sf"/>
</dbReference>
<comment type="caution">
    <text evidence="3">The sequence shown here is derived from an EMBL/GenBank/DDBJ whole genome shotgun (WGS) entry which is preliminary data.</text>
</comment>
<dbReference type="STRING" id="1797110.A3841_08625"/>
<dbReference type="Pfam" id="PF16227">
    <property type="entry name" value="DUF4886"/>
    <property type="match status" value="1"/>
</dbReference>
<evidence type="ECO:0000259" key="2">
    <source>
        <dbReference type="Pfam" id="PF16227"/>
    </source>
</evidence>
<feature type="chain" id="PRO_5012117960" description="DUF4886 domain-containing protein" evidence="1">
    <location>
        <begin position="19"/>
        <end position="570"/>
    </location>
</feature>
<gene>
    <name evidence="3" type="ORF">A3841_08625</name>
</gene>
<dbReference type="InterPro" id="IPR032616">
    <property type="entry name" value="DUF4886"/>
</dbReference>
<name>A0A1Q5PIK7_9BACT</name>
<evidence type="ECO:0000256" key="1">
    <source>
        <dbReference type="SAM" id="SignalP"/>
    </source>
</evidence>